<evidence type="ECO:0000256" key="11">
    <source>
        <dbReference type="SAM" id="Phobius"/>
    </source>
</evidence>
<keyword evidence="12" id="KW-0496">Mitochondrion</keyword>
<protein>
    <recommendedName>
        <fullName evidence="3">NADH-ubiquinone oxidoreductase chain 4L</fullName>
    </recommendedName>
    <alternativeName>
        <fullName evidence="9">NADH dehydrogenase subunit 4L</fullName>
    </alternativeName>
</protein>
<keyword evidence="8 11" id="KW-0472">Membrane</keyword>
<dbReference type="EMBL" id="KT425093">
    <property type="protein sequence ID" value="AMW68106.1"/>
    <property type="molecule type" value="Genomic_DNA"/>
</dbReference>
<keyword evidence="7" id="KW-0520">NAD</keyword>
<evidence type="ECO:0000256" key="10">
    <source>
        <dbReference type="ARBA" id="ARBA00049551"/>
    </source>
</evidence>
<evidence type="ECO:0000256" key="5">
    <source>
        <dbReference type="ARBA" id="ARBA00022967"/>
    </source>
</evidence>
<comment type="subcellular location">
    <subcellularLocation>
        <location evidence="1">Membrane</location>
        <topology evidence="1">Multi-pass membrane protein</topology>
    </subcellularLocation>
</comment>
<evidence type="ECO:0000256" key="2">
    <source>
        <dbReference type="ARBA" id="ARBA00010519"/>
    </source>
</evidence>
<keyword evidence="5" id="KW-1278">Translocase</keyword>
<name>A0A1S5QYW5_9NEOP</name>
<feature type="transmembrane region" description="Helical" evidence="11">
    <location>
        <begin position="6"/>
        <end position="21"/>
    </location>
</feature>
<evidence type="ECO:0000256" key="4">
    <source>
        <dbReference type="ARBA" id="ARBA00022692"/>
    </source>
</evidence>
<dbReference type="Gene3D" id="1.10.287.3510">
    <property type="match status" value="1"/>
</dbReference>
<feature type="transmembrane region" description="Helical" evidence="11">
    <location>
        <begin position="28"/>
        <end position="47"/>
    </location>
</feature>
<feature type="transmembrane region" description="Helical" evidence="11">
    <location>
        <begin position="53"/>
        <end position="79"/>
    </location>
</feature>
<evidence type="ECO:0000256" key="7">
    <source>
        <dbReference type="ARBA" id="ARBA00023027"/>
    </source>
</evidence>
<dbReference type="Pfam" id="PF00420">
    <property type="entry name" value="Oxidored_q2"/>
    <property type="match status" value="1"/>
</dbReference>
<reference evidence="12" key="1">
    <citation type="submission" date="2015-08" db="EMBL/GenBank/DDBJ databases">
        <title>Mitochondrial genomes and implications for higher phylogeny of Neuroptera (Insecta: Neuropteroidea).</title>
        <authorList>
            <person name="Wang Y."/>
            <person name="Liu X."/>
            <person name="Winterton S.L."/>
            <person name="Yang D."/>
        </authorList>
    </citation>
    <scope>NUCLEOTIDE SEQUENCE</scope>
</reference>
<comment type="catalytic activity">
    <reaction evidence="10">
        <text>a ubiquinone + NADH + 5 H(+)(in) = a ubiquinol + NAD(+) + 4 H(+)(out)</text>
        <dbReference type="Rhea" id="RHEA:29091"/>
        <dbReference type="Rhea" id="RHEA-COMP:9565"/>
        <dbReference type="Rhea" id="RHEA-COMP:9566"/>
        <dbReference type="ChEBI" id="CHEBI:15378"/>
        <dbReference type="ChEBI" id="CHEBI:16389"/>
        <dbReference type="ChEBI" id="CHEBI:17976"/>
        <dbReference type="ChEBI" id="CHEBI:57540"/>
        <dbReference type="ChEBI" id="CHEBI:57945"/>
        <dbReference type="EC" id="7.1.1.2"/>
    </reaction>
</comment>
<evidence type="ECO:0000256" key="6">
    <source>
        <dbReference type="ARBA" id="ARBA00022989"/>
    </source>
</evidence>
<geneLocation type="mitochondrion" evidence="12"/>
<proteinExistence type="inferred from homology"/>
<evidence type="ECO:0000256" key="1">
    <source>
        <dbReference type="ARBA" id="ARBA00004141"/>
    </source>
</evidence>
<dbReference type="GO" id="GO:0008137">
    <property type="term" value="F:NADH dehydrogenase (ubiquinone) activity"/>
    <property type="evidence" value="ECO:0007669"/>
    <property type="project" value="UniProtKB-EC"/>
</dbReference>
<keyword evidence="4 11" id="KW-0812">Transmembrane</keyword>
<accession>A0A1S5QYW5</accession>
<dbReference type="GO" id="GO:0016020">
    <property type="term" value="C:membrane"/>
    <property type="evidence" value="ECO:0007669"/>
    <property type="project" value="UniProtKB-SubCell"/>
</dbReference>
<evidence type="ECO:0000313" key="12">
    <source>
        <dbReference type="EMBL" id="AMW68106.1"/>
    </source>
</evidence>
<gene>
    <name evidence="12" type="primary">ND4L</name>
</gene>
<evidence type="ECO:0000256" key="9">
    <source>
        <dbReference type="ARBA" id="ARBA00031586"/>
    </source>
</evidence>
<comment type="similarity">
    <text evidence="2">Belongs to the complex I subunit 4L family.</text>
</comment>
<evidence type="ECO:0000256" key="3">
    <source>
        <dbReference type="ARBA" id="ARBA00016612"/>
    </source>
</evidence>
<sequence>MYLYYIIIFYFSGLLIFCLSWKPFLMMLLSLEFLVLGLFLMLFYFLKYYGFELYFSMIFIVFCVCEGALGLSILVSLICTHGNDFFKSFNFFQC</sequence>
<dbReference type="InterPro" id="IPR039428">
    <property type="entry name" value="NUOK/Mnh_C1-like"/>
</dbReference>
<evidence type="ECO:0000256" key="8">
    <source>
        <dbReference type="ARBA" id="ARBA00023136"/>
    </source>
</evidence>
<keyword evidence="6 11" id="KW-1133">Transmembrane helix</keyword>
<organism evidence="12">
    <name type="scientific">Xanthostigma gobicola</name>
    <dbReference type="NCBI Taxonomy" id="1593331"/>
    <lineage>
        <taxon>Eukaryota</taxon>
        <taxon>Metazoa</taxon>
        <taxon>Ecdysozoa</taxon>
        <taxon>Arthropoda</taxon>
        <taxon>Hexapoda</taxon>
        <taxon>Insecta</taxon>
        <taxon>Pterygota</taxon>
        <taxon>Neoptera</taxon>
        <taxon>Endopterygota</taxon>
        <taxon>Raphidioptera</taxon>
        <taxon>Raphidiidae</taxon>
        <taxon>Xanthostigma</taxon>
    </lineage>
</organism>
<dbReference type="AlphaFoldDB" id="A0A1S5QYW5"/>